<sequence length="102" mass="12132">KIRKMESVEDELRDSVTSRTQERDDLMEQLSDMQTSLASQEAQINRLLNDLEMEELRKQEVELGKKMLQEQLDQLTVQLVKYETEARNLIMVKKEKEFQEAE</sequence>
<evidence type="ECO:0000256" key="2">
    <source>
        <dbReference type="SAM" id="MobiDB-lite"/>
    </source>
</evidence>
<keyword evidence="1" id="KW-0175">Coiled coil</keyword>
<feature type="compositionally biased region" description="Basic and acidic residues" evidence="2">
    <location>
        <begin position="13"/>
        <end position="23"/>
    </location>
</feature>
<organism evidence="3">
    <name type="scientific">Arion vulgaris</name>
    <dbReference type="NCBI Taxonomy" id="1028688"/>
    <lineage>
        <taxon>Eukaryota</taxon>
        <taxon>Metazoa</taxon>
        <taxon>Spiralia</taxon>
        <taxon>Lophotrochozoa</taxon>
        <taxon>Mollusca</taxon>
        <taxon>Gastropoda</taxon>
        <taxon>Heterobranchia</taxon>
        <taxon>Euthyneura</taxon>
        <taxon>Panpulmonata</taxon>
        <taxon>Eupulmonata</taxon>
        <taxon>Stylommatophora</taxon>
        <taxon>Helicina</taxon>
        <taxon>Arionoidea</taxon>
        <taxon>Arionidae</taxon>
        <taxon>Arion</taxon>
    </lineage>
</organism>
<reference evidence="3" key="1">
    <citation type="submission" date="2014-12" db="EMBL/GenBank/DDBJ databases">
        <title>Insight into the proteome of Arion vulgaris.</title>
        <authorList>
            <person name="Aradska J."/>
            <person name="Bulat T."/>
            <person name="Smidak R."/>
            <person name="Sarate P."/>
            <person name="Gangsoo J."/>
            <person name="Sialana F."/>
            <person name="Bilban M."/>
            <person name="Lubec G."/>
        </authorList>
    </citation>
    <scope>NUCLEOTIDE SEQUENCE</scope>
    <source>
        <tissue evidence="3">Skin</tissue>
    </source>
</reference>
<gene>
    <name evidence="3" type="primary">ORF10712</name>
</gene>
<protein>
    <submittedName>
        <fullName evidence="3">Uncharacterized protein</fullName>
    </submittedName>
</protein>
<evidence type="ECO:0000313" key="3">
    <source>
        <dbReference type="EMBL" id="CEK50417.1"/>
    </source>
</evidence>
<accession>A0A0B6Y2B8</accession>
<feature type="region of interest" description="Disordered" evidence="2">
    <location>
        <begin position="1"/>
        <end position="23"/>
    </location>
</feature>
<feature type="non-terminal residue" evidence="3">
    <location>
        <position position="1"/>
    </location>
</feature>
<proteinExistence type="predicted"/>
<feature type="non-terminal residue" evidence="3">
    <location>
        <position position="102"/>
    </location>
</feature>
<name>A0A0B6Y2B8_9EUPU</name>
<evidence type="ECO:0000256" key="1">
    <source>
        <dbReference type="SAM" id="Coils"/>
    </source>
</evidence>
<feature type="coiled-coil region" evidence="1">
    <location>
        <begin position="23"/>
        <end position="85"/>
    </location>
</feature>
<dbReference type="EMBL" id="HACG01003552">
    <property type="protein sequence ID" value="CEK50417.1"/>
    <property type="molecule type" value="Transcribed_RNA"/>
</dbReference>
<dbReference type="AlphaFoldDB" id="A0A0B6Y2B8"/>